<dbReference type="PANTHER" id="PTHR47789">
    <property type="entry name" value="LAS SEVENTEEN-BINDING PROTEIN 5"/>
    <property type="match status" value="1"/>
</dbReference>
<name>A0ABR3F4D4_9AGAR</name>
<dbReference type="SUPFAM" id="SSF48464">
    <property type="entry name" value="ENTH/VHS domain"/>
    <property type="match status" value="1"/>
</dbReference>
<feature type="region of interest" description="Disordered" evidence="1">
    <location>
        <begin position="1"/>
        <end position="120"/>
    </location>
</feature>
<dbReference type="Pfam" id="PF00790">
    <property type="entry name" value="VHS"/>
    <property type="match status" value="1"/>
</dbReference>
<accession>A0ABR3F4D4</accession>
<dbReference type="EMBL" id="JBAHYK010000997">
    <property type="protein sequence ID" value="KAL0570082.1"/>
    <property type="molecule type" value="Genomic_DNA"/>
</dbReference>
<dbReference type="InterPro" id="IPR008942">
    <property type="entry name" value="ENTH_VHS"/>
</dbReference>
<feature type="compositionally biased region" description="Low complexity" evidence="1">
    <location>
        <begin position="68"/>
        <end position="80"/>
    </location>
</feature>
<organism evidence="3 4">
    <name type="scientific">Marasmius crinis-equi</name>
    <dbReference type="NCBI Taxonomy" id="585013"/>
    <lineage>
        <taxon>Eukaryota</taxon>
        <taxon>Fungi</taxon>
        <taxon>Dikarya</taxon>
        <taxon>Basidiomycota</taxon>
        <taxon>Agaricomycotina</taxon>
        <taxon>Agaricomycetes</taxon>
        <taxon>Agaricomycetidae</taxon>
        <taxon>Agaricales</taxon>
        <taxon>Marasmiineae</taxon>
        <taxon>Marasmiaceae</taxon>
        <taxon>Marasmius</taxon>
    </lineage>
</organism>
<keyword evidence="4" id="KW-1185">Reference proteome</keyword>
<evidence type="ECO:0000313" key="3">
    <source>
        <dbReference type="EMBL" id="KAL0570082.1"/>
    </source>
</evidence>
<gene>
    <name evidence="3" type="ORF">V5O48_011876</name>
</gene>
<reference evidence="3 4" key="1">
    <citation type="submission" date="2024-02" db="EMBL/GenBank/DDBJ databases">
        <title>A draft genome for the cacao thread blight pathogen Marasmius crinis-equi.</title>
        <authorList>
            <person name="Cohen S.P."/>
            <person name="Baruah I.K."/>
            <person name="Amoako-Attah I."/>
            <person name="Bukari Y."/>
            <person name="Meinhardt L.W."/>
            <person name="Bailey B.A."/>
        </authorList>
    </citation>
    <scope>NUCLEOTIDE SEQUENCE [LARGE SCALE GENOMIC DNA]</scope>
    <source>
        <strain evidence="3 4">GH-76</strain>
    </source>
</reference>
<dbReference type="Gene3D" id="1.25.40.90">
    <property type="match status" value="1"/>
</dbReference>
<proteinExistence type="predicted"/>
<dbReference type="CDD" id="cd16980">
    <property type="entry name" value="VHS_Lsb5"/>
    <property type="match status" value="1"/>
</dbReference>
<evidence type="ECO:0000313" key="4">
    <source>
        <dbReference type="Proteomes" id="UP001465976"/>
    </source>
</evidence>
<dbReference type="PANTHER" id="PTHR47789:SF2">
    <property type="entry name" value="VHS DOMAIN-CONTAINING PROTEIN"/>
    <property type="match status" value="1"/>
</dbReference>
<dbReference type="InterPro" id="IPR002014">
    <property type="entry name" value="VHS_dom"/>
</dbReference>
<feature type="compositionally biased region" description="Polar residues" evidence="1">
    <location>
        <begin position="23"/>
        <end position="32"/>
    </location>
</feature>
<sequence>MASDLTALAPQTSDSLPIGRNISRGTSVSEFSLATAETPPPPYSSVDNIYQLPNEDDGLPSGIHEDASPTPSASSSSRPSQELEPLTTVTREKGARRGPCQKPLPALPGRVETSRKGTGWNERLADDETRIEGTENERRRDGQFARTDSQGELTRLISFLVVTTSENWALVWDVCERVLASENNAKEAARALRRELKYGVPAAQLSAATLWTILLRNSSEAFFRYSTEIKFLDTVEDLIRSPRTSPVVKRRILSVIAIYRKDLRFQELWKRVKPLEYTDEQDVPINSGDTQRHDSEVGLDLVDKNDKFDSTYNNPRTSILRAMLRHSLPPYKVSNDRRHRYRRRKEISLLLAMAAEL</sequence>
<comment type="caution">
    <text evidence="3">The sequence shown here is derived from an EMBL/GenBank/DDBJ whole genome shotgun (WGS) entry which is preliminary data.</text>
</comment>
<evidence type="ECO:0000259" key="2">
    <source>
        <dbReference type="PROSITE" id="PS50179"/>
    </source>
</evidence>
<dbReference type="PROSITE" id="PS50179">
    <property type="entry name" value="VHS"/>
    <property type="match status" value="1"/>
</dbReference>
<evidence type="ECO:0000256" key="1">
    <source>
        <dbReference type="SAM" id="MobiDB-lite"/>
    </source>
</evidence>
<feature type="domain" description="VHS" evidence="2">
    <location>
        <begin position="165"/>
        <end position="256"/>
    </location>
</feature>
<protein>
    <recommendedName>
        <fullName evidence="2">VHS domain-containing protein</fullName>
    </recommendedName>
</protein>
<dbReference type="Proteomes" id="UP001465976">
    <property type="component" value="Unassembled WGS sequence"/>
</dbReference>
<dbReference type="InterPro" id="IPR045007">
    <property type="entry name" value="LSB5"/>
</dbReference>